<organism evidence="1 2">
    <name type="scientific">Dioscorea alata</name>
    <name type="common">Purple yam</name>
    <dbReference type="NCBI Taxonomy" id="55571"/>
    <lineage>
        <taxon>Eukaryota</taxon>
        <taxon>Viridiplantae</taxon>
        <taxon>Streptophyta</taxon>
        <taxon>Embryophyta</taxon>
        <taxon>Tracheophyta</taxon>
        <taxon>Spermatophyta</taxon>
        <taxon>Magnoliopsida</taxon>
        <taxon>Liliopsida</taxon>
        <taxon>Dioscoreales</taxon>
        <taxon>Dioscoreaceae</taxon>
        <taxon>Dioscorea</taxon>
    </lineage>
</organism>
<reference evidence="2" key="1">
    <citation type="journal article" date="2022" name="Nat. Commun.">
        <title>Chromosome evolution and the genetic basis of agronomically important traits in greater yam.</title>
        <authorList>
            <person name="Bredeson J.V."/>
            <person name="Lyons J.B."/>
            <person name="Oniyinde I.O."/>
            <person name="Okereke N.R."/>
            <person name="Kolade O."/>
            <person name="Nnabue I."/>
            <person name="Nwadili C.O."/>
            <person name="Hribova E."/>
            <person name="Parker M."/>
            <person name="Nwogha J."/>
            <person name="Shu S."/>
            <person name="Carlson J."/>
            <person name="Kariba R."/>
            <person name="Muthemba S."/>
            <person name="Knop K."/>
            <person name="Barton G.J."/>
            <person name="Sherwood A.V."/>
            <person name="Lopez-Montes A."/>
            <person name="Asiedu R."/>
            <person name="Jamnadass R."/>
            <person name="Muchugi A."/>
            <person name="Goodstein D."/>
            <person name="Egesi C.N."/>
            <person name="Featherston J."/>
            <person name="Asfaw A."/>
            <person name="Simpson G.G."/>
            <person name="Dolezel J."/>
            <person name="Hendre P.S."/>
            <person name="Van Deynze A."/>
            <person name="Kumar P.L."/>
            <person name="Obidiegwu J.E."/>
            <person name="Bhattacharjee R."/>
            <person name="Rokhsar D.S."/>
        </authorList>
    </citation>
    <scope>NUCLEOTIDE SEQUENCE [LARGE SCALE GENOMIC DNA]</scope>
    <source>
        <strain evidence="2">cv. TDa95/00328</strain>
    </source>
</reference>
<sequence>MPTRVKINRFYLFQQPLQFSLVFLYPCCKLPPQMCSSSLSNMYGHSES</sequence>
<keyword evidence="2" id="KW-1185">Reference proteome</keyword>
<proteinExistence type="predicted"/>
<dbReference type="Proteomes" id="UP000827976">
    <property type="component" value="Chromosome 10"/>
</dbReference>
<evidence type="ECO:0000313" key="1">
    <source>
        <dbReference type="EMBL" id="KAH7670397.1"/>
    </source>
</evidence>
<evidence type="ECO:0000313" key="2">
    <source>
        <dbReference type="Proteomes" id="UP000827976"/>
    </source>
</evidence>
<accession>A0ACB7V9G5</accession>
<name>A0ACB7V9G5_DIOAL</name>
<protein>
    <submittedName>
        <fullName evidence="1">Uncharacterized protein</fullName>
    </submittedName>
</protein>
<dbReference type="EMBL" id="CM037020">
    <property type="protein sequence ID" value="KAH7670397.1"/>
    <property type="molecule type" value="Genomic_DNA"/>
</dbReference>
<comment type="caution">
    <text evidence="1">The sequence shown here is derived from an EMBL/GenBank/DDBJ whole genome shotgun (WGS) entry which is preliminary data.</text>
</comment>
<gene>
    <name evidence="1" type="ORF">IHE45_10G024000</name>
</gene>